<feature type="domain" description="CS" evidence="5">
    <location>
        <begin position="36"/>
        <end position="146"/>
    </location>
</feature>
<dbReference type="AlphaFoldDB" id="A0A2H4VNW5"/>
<evidence type="ECO:0000259" key="4">
    <source>
        <dbReference type="PROSITE" id="PS01031"/>
    </source>
</evidence>
<dbReference type="InterPro" id="IPR002068">
    <property type="entry name" value="A-crystallin/Hsp20_dom"/>
</dbReference>
<dbReference type="PANTHER" id="PTHR11527">
    <property type="entry name" value="HEAT-SHOCK PROTEIN 20 FAMILY MEMBER"/>
    <property type="match status" value="1"/>
</dbReference>
<dbReference type="EMBL" id="CP017768">
    <property type="protein sequence ID" value="AUB59777.1"/>
    <property type="molecule type" value="Genomic_DNA"/>
</dbReference>
<evidence type="ECO:0000256" key="3">
    <source>
        <dbReference type="SAM" id="MobiDB-lite"/>
    </source>
</evidence>
<dbReference type="PROSITE" id="PS51203">
    <property type="entry name" value="CS"/>
    <property type="match status" value="1"/>
</dbReference>
<evidence type="ECO:0000313" key="6">
    <source>
        <dbReference type="EMBL" id="AUB59777.1"/>
    </source>
</evidence>
<proteinExistence type="inferred from homology"/>
<dbReference type="InterPro" id="IPR007052">
    <property type="entry name" value="CS_dom"/>
</dbReference>
<feature type="domain" description="SHSP" evidence="4">
    <location>
        <begin position="32"/>
        <end position="146"/>
    </location>
</feature>
<feature type="region of interest" description="Disordered" evidence="3">
    <location>
        <begin position="76"/>
        <end position="98"/>
    </location>
</feature>
<dbReference type="CDD" id="cd06464">
    <property type="entry name" value="ACD_sHsps-like"/>
    <property type="match status" value="1"/>
</dbReference>
<name>A0A2H4VNW5_9EURY</name>
<evidence type="ECO:0000256" key="2">
    <source>
        <dbReference type="RuleBase" id="RU003616"/>
    </source>
</evidence>
<dbReference type="InterPro" id="IPR008978">
    <property type="entry name" value="HSP20-like_chaperone"/>
</dbReference>
<dbReference type="RefSeq" id="WP_100907760.1">
    <property type="nucleotide sequence ID" value="NZ_CP017768.1"/>
</dbReference>
<reference evidence="6 8" key="1">
    <citation type="submission" date="2016-10" db="EMBL/GenBank/DDBJ databases">
        <title>Comparative genomics between deep and shallow subseafloor isolates.</title>
        <authorList>
            <person name="Ishii S."/>
            <person name="Miller J.R."/>
            <person name="Sutton G."/>
            <person name="Suzuki S."/>
            <person name="Methe B."/>
            <person name="Inagaki F."/>
            <person name="Imachi H."/>
        </authorList>
    </citation>
    <scope>NUCLEOTIDE SEQUENCE [LARGE SCALE GENOMIC DNA]</scope>
    <source>
        <strain evidence="6 8">A8p</strain>
    </source>
</reference>
<accession>A0A2H4VNW5</accession>
<dbReference type="Proteomes" id="UP000232631">
    <property type="component" value="Chromosome"/>
</dbReference>
<dbReference type="SUPFAM" id="SSF49764">
    <property type="entry name" value="HSP20-like chaperones"/>
    <property type="match status" value="1"/>
</dbReference>
<evidence type="ECO:0000313" key="8">
    <source>
        <dbReference type="Proteomes" id="UP000232631"/>
    </source>
</evidence>
<gene>
    <name evidence="6" type="ORF">BK009_03255</name>
    <name evidence="7" type="ORF">HG719_00095</name>
</gene>
<protein>
    <submittedName>
        <fullName evidence="6">Heat-shock protein Hsp20</fullName>
    </submittedName>
    <submittedName>
        <fullName evidence="7">Hsp20/alpha crystallin family protein</fullName>
    </submittedName>
</protein>
<evidence type="ECO:0000313" key="9">
    <source>
        <dbReference type="Proteomes" id="UP000591058"/>
    </source>
</evidence>
<evidence type="ECO:0000259" key="5">
    <source>
        <dbReference type="PROSITE" id="PS51203"/>
    </source>
</evidence>
<dbReference type="PROSITE" id="PS01031">
    <property type="entry name" value="SHSP"/>
    <property type="match status" value="1"/>
</dbReference>
<dbReference type="Pfam" id="PF00011">
    <property type="entry name" value="HSP20"/>
    <property type="match status" value="1"/>
</dbReference>
<keyword evidence="8" id="KW-1185">Reference proteome</keyword>
<dbReference type="KEGG" id="msub:BK009_03255"/>
<dbReference type="InterPro" id="IPR031107">
    <property type="entry name" value="Small_HSP"/>
</dbReference>
<evidence type="ECO:0000256" key="1">
    <source>
        <dbReference type="PROSITE-ProRule" id="PRU00285"/>
    </source>
</evidence>
<dbReference type="EMBL" id="JABBYL010000001">
    <property type="protein sequence ID" value="NMO08234.1"/>
    <property type="molecule type" value="Genomic_DNA"/>
</dbReference>
<organism evidence="6 8">
    <name type="scientific">Methanobacterium subterraneum</name>
    <dbReference type="NCBI Taxonomy" id="59277"/>
    <lineage>
        <taxon>Archaea</taxon>
        <taxon>Methanobacteriati</taxon>
        <taxon>Methanobacteriota</taxon>
        <taxon>Methanomada group</taxon>
        <taxon>Methanobacteria</taxon>
        <taxon>Methanobacteriales</taxon>
        <taxon>Methanobacteriaceae</taxon>
        <taxon>Methanobacterium</taxon>
    </lineage>
</organism>
<dbReference type="Proteomes" id="UP000591058">
    <property type="component" value="Unassembled WGS sequence"/>
</dbReference>
<comment type="similarity">
    <text evidence="1 2">Belongs to the small heat shock protein (HSP20) family.</text>
</comment>
<dbReference type="GeneID" id="35124558"/>
<evidence type="ECO:0000313" key="7">
    <source>
        <dbReference type="EMBL" id="NMO08234.1"/>
    </source>
</evidence>
<dbReference type="Gene3D" id="2.60.40.790">
    <property type="match status" value="1"/>
</dbReference>
<sequence length="146" mass="16742">MVEKKGIDTIFNDMIQTIKERQVDLDNAIAEYTGGPAKPAADIKETKEEIVVKTDLPGFKRDDIKIDLTEDTLEIRAKHSEETEEEREEEGTTYHRKERRVTSAARTLILPARVKINEVTAHFKDGVLTITMPKLEKKETYEVKVE</sequence>
<reference evidence="7 9" key="2">
    <citation type="submission" date="2020-04" db="EMBL/GenBank/DDBJ databases">
        <title>Draft genome of Methanobacterium subterraneum isolated from animal feces.</title>
        <authorList>
            <person name="Ouboter H.T."/>
            <person name="Berger S."/>
            <person name="Gungor E."/>
            <person name="Jetten M.S.M."/>
            <person name="Welte C.U."/>
        </authorList>
    </citation>
    <scope>NUCLEOTIDE SEQUENCE [LARGE SCALE GENOMIC DNA]</scope>
    <source>
        <strain evidence="7">HO_2020</strain>
    </source>
</reference>